<proteinExistence type="predicted"/>
<sequence length="200" mass="21401">MATRDPGRGRSWAGLGPSPHQNSMRCPKNSLPPIRISDGPPRTARTSWASTAPRAFPAPNSTTHSPTASPSRSPTRHWCAKPPGTSSSKAKSSCYSTISPVPRPCSLPTTATESSLDLQARTRPPRLIAESKGYFAGIAQIPIAGGYAHKAWSASGWSDEPGRAVSLRRKTEEIRIRSGGVHTSEYSSGWSSTVYVVCCR</sequence>
<reference evidence="2 3" key="1">
    <citation type="submission" date="2023-04" db="EMBL/GenBank/DDBJ databases">
        <title>Forest soil microbial communities from Buena Vista Peninsula, Colon Province, Panama.</title>
        <authorList>
            <person name="Bouskill N."/>
        </authorList>
    </citation>
    <scope>NUCLEOTIDE SEQUENCE [LARGE SCALE GENOMIC DNA]</scope>
    <source>
        <strain evidence="2 3">AC80</strain>
    </source>
</reference>
<keyword evidence="3" id="KW-1185">Reference proteome</keyword>
<evidence type="ECO:0000313" key="2">
    <source>
        <dbReference type="EMBL" id="MDH6196050.1"/>
    </source>
</evidence>
<evidence type="ECO:0000313" key="3">
    <source>
        <dbReference type="Proteomes" id="UP001160130"/>
    </source>
</evidence>
<name>A0ABT6KZD7_9MYCO</name>
<accession>A0ABT6KZD7</accession>
<organism evidence="2 3">
    <name type="scientific">Mycolicibacterium frederiksbergense</name>
    <dbReference type="NCBI Taxonomy" id="117567"/>
    <lineage>
        <taxon>Bacteria</taxon>
        <taxon>Bacillati</taxon>
        <taxon>Actinomycetota</taxon>
        <taxon>Actinomycetes</taxon>
        <taxon>Mycobacteriales</taxon>
        <taxon>Mycobacteriaceae</taxon>
        <taxon>Mycolicibacterium</taxon>
    </lineage>
</organism>
<dbReference type="Proteomes" id="UP001160130">
    <property type="component" value="Unassembled WGS sequence"/>
</dbReference>
<dbReference type="EMBL" id="JARXVE010000003">
    <property type="protein sequence ID" value="MDH6196050.1"/>
    <property type="molecule type" value="Genomic_DNA"/>
</dbReference>
<gene>
    <name evidence="2" type="ORF">M2272_002690</name>
</gene>
<evidence type="ECO:0000256" key="1">
    <source>
        <dbReference type="SAM" id="MobiDB-lite"/>
    </source>
</evidence>
<feature type="region of interest" description="Disordered" evidence="1">
    <location>
        <begin position="1"/>
        <end position="93"/>
    </location>
</feature>
<comment type="caution">
    <text evidence="2">The sequence shown here is derived from an EMBL/GenBank/DDBJ whole genome shotgun (WGS) entry which is preliminary data.</text>
</comment>
<protein>
    <submittedName>
        <fullName evidence="2">Uncharacterized protein</fullName>
    </submittedName>
</protein>
<feature type="compositionally biased region" description="Low complexity" evidence="1">
    <location>
        <begin position="57"/>
        <end position="73"/>
    </location>
</feature>